<dbReference type="GO" id="GO:0099152">
    <property type="term" value="P:regulation of neurotransmitter receptor transport, endosome to postsynaptic membrane"/>
    <property type="evidence" value="ECO:0007669"/>
    <property type="project" value="TreeGrafter"/>
</dbReference>
<sequence>MSHSKEKEEMNLKCNSLIQEKEGVVRERDELNSLAEELGRELHQSKAQVGELRTETEYLNTQLEEARLSQEQLADQVAKASEDRQTLEKKLESAEKLAEKRKTLVDEMSIRGQETAEEQKKKMEVVQEKLRKEVESLERLLDEERSEVRRLSTANDEIPELQKRLRSLEEEKESHTTTVTNLEATIKEQRESRETELQRLTEEHETDKESLSSLLSEVRREVEEERVRARELEMAAQDKEEMVRIVEKKSNALLKDLKRQLVHMQKREEKRQEQLPELTTGGEGYGAGHEQSADNVSKHSRESSLSSIRGHLPAEGSISSPSSSYGPAGGSSSFPLNVGGVSEEMRDLLARVTELQREKWVLEERVNHLETTGSALADDVVNKSEIIKSYYMHNKADHTPPRRTGREELLRPLIFL</sequence>
<feature type="non-terminal residue" evidence="3">
    <location>
        <position position="416"/>
    </location>
</feature>
<reference evidence="3" key="1">
    <citation type="submission" date="2023-03" db="EMBL/GenBank/DDBJ databases">
        <authorList>
            <person name="Steffen K."/>
            <person name="Cardenas P."/>
        </authorList>
    </citation>
    <scope>NUCLEOTIDE SEQUENCE</scope>
</reference>
<keyword evidence="4" id="KW-1185">Reference proteome</keyword>
<proteinExistence type="predicted"/>
<dbReference type="GO" id="GO:0099158">
    <property type="term" value="P:regulation of recycling endosome localization within postsynapse"/>
    <property type="evidence" value="ECO:0007669"/>
    <property type="project" value="TreeGrafter"/>
</dbReference>
<feature type="compositionally biased region" description="Basic and acidic residues" evidence="2">
    <location>
        <begin position="188"/>
        <end position="210"/>
    </location>
</feature>
<feature type="region of interest" description="Disordered" evidence="2">
    <location>
        <begin position="264"/>
        <end position="331"/>
    </location>
</feature>
<accession>A0AA35RRF5</accession>
<name>A0AA35RRF5_GEOBA</name>
<dbReference type="GO" id="GO:0098998">
    <property type="term" value="C:extrinsic component of postsynaptic early endosome membrane"/>
    <property type="evidence" value="ECO:0007669"/>
    <property type="project" value="TreeGrafter"/>
</dbReference>
<dbReference type="GO" id="GO:0098978">
    <property type="term" value="C:glutamatergic synapse"/>
    <property type="evidence" value="ECO:0007669"/>
    <property type="project" value="TreeGrafter"/>
</dbReference>
<feature type="region of interest" description="Disordered" evidence="2">
    <location>
        <begin position="188"/>
        <end position="222"/>
    </location>
</feature>
<dbReference type="EMBL" id="CASHTH010001522">
    <property type="protein sequence ID" value="CAI8016363.1"/>
    <property type="molecule type" value="Genomic_DNA"/>
</dbReference>
<comment type="caution">
    <text evidence="3">The sequence shown here is derived from an EMBL/GenBank/DDBJ whole genome shotgun (WGS) entry which is preliminary data.</text>
</comment>
<keyword evidence="1" id="KW-0175">Coiled coil</keyword>
<dbReference type="PANTHER" id="PTHR18978">
    <property type="entry name" value="GRIP-1 ASSOCIATED PROTEIN 1"/>
    <property type="match status" value="1"/>
</dbReference>
<evidence type="ECO:0000256" key="2">
    <source>
        <dbReference type="SAM" id="MobiDB-lite"/>
    </source>
</evidence>
<evidence type="ECO:0000313" key="3">
    <source>
        <dbReference type="EMBL" id="CAI8016363.1"/>
    </source>
</evidence>
<dbReference type="GO" id="GO:0098887">
    <property type="term" value="P:neurotransmitter receptor transport, endosome to postsynaptic membrane"/>
    <property type="evidence" value="ECO:0007669"/>
    <property type="project" value="TreeGrafter"/>
</dbReference>
<dbReference type="PANTHER" id="PTHR18978:SF1">
    <property type="entry name" value="GRIP1-ASSOCIATED PROTEIN 1"/>
    <property type="match status" value="1"/>
</dbReference>
<gene>
    <name evidence="3" type="ORF">GBAR_LOCUS10038</name>
</gene>
<organism evidence="3 4">
    <name type="scientific">Geodia barretti</name>
    <name type="common">Barrett's horny sponge</name>
    <dbReference type="NCBI Taxonomy" id="519541"/>
    <lineage>
        <taxon>Eukaryota</taxon>
        <taxon>Metazoa</taxon>
        <taxon>Porifera</taxon>
        <taxon>Demospongiae</taxon>
        <taxon>Heteroscleromorpha</taxon>
        <taxon>Tetractinellida</taxon>
        <taxon>Astrophorina</taxon>
        <taxon>Geodiidae</taxon>
        <taxon>Geodia</taxon>
    </lineage>
</organism>
<feature type="coiled-coil region" evidence="1">
    <location>
        <begin position="338"/>
        <end position="372"/>
    </location>
</feature>
<evidence type="ECO:0000256" key="1">
    <source>
        <dbReference type="SAM" id="Coils"/>
    </source>
</evidence>
<dbReference type="GO" id="GO:0098837">
    <property type="term" value="C:postsynaptic recycling endosome"/>
    <property type="evidence" value="ECO:0007669"/>
    <property type="project" value="TreeGrafter"/>
</dbReference>
<evidence type="ECO:0000313" key="4">
    <source>
        <dbReference type="Proteomes" id="UP001174909"/>
    </source>
</evidence>
<feature type="compositionally biased region" description="Basic and acidic residues" evidence="2">
    <location>
        <begin position="264"/>
        <end position="274"/>
    </location>
</feature>
<dbReference type="AlphaFoldDB" id="A0AA35RRF5"/>
<dbReference type="Proteomes" id="UP001174909">
    <property type="component" value="Unassembled WGS sequence"/>
</dbReference>
<feature type="compositionally biased region" description="Low complexity" evidence="2">
    <location>
        <begin position="316"/>
        <end position="331"/>
    </location>
</feature>
<dbReference type="InterPro" id="IPR026204">
    <property type="entry name" value="GRIPAP1"/>
</dbReference>
<protein>
    <submittedName>
        <fullName evidence="3">GRIP1-associated protein 1</fullName>
    </submittedName>
</protein>